<evidence type="ECO:0000256" key="9">
    <source>
        <dbReference type="SAM" id="Phobius"/>
    </source>
</evidence>
<keyword evidence="5" id="KW-0067">ATP-binding</keyword>
<comment type="subcellular location">
    <subcellularLocation>
        <location evidence="1">Membrane</location>
        <topology evidence="1">Multi-pass membrane protein</topology>
    </subcellularLocation>
</comment>
<sequence length="1092" mass="117216">MLNGANAAAPPCNTTLLDNLNLANLAARDCLATAANASATGSAALCAPLAPGPYCACSRCQTDFDQLFTAYQAVHTSTNARECAEELADPDTALAIGQITVVLQRWPCFVAKTDCSDPVNAPLCAPQTGSALAAIPAAGQATLDLCLNAIEASCTTTPDLPYCQNCLNGVCYASSTNTSASPDGFISLFDVMCNPTGPFAAQMVDGLAGSLNQPYSVDLWSIEYNSVSHVYTTSDPVNLISSYPAWSKPPVVFSHTNCTPNPSVVQHVGSTAICKPGLSCQTYDGHISSIVFCPSGHFCPDPMQPPQECPAGYFCPEAIVSPIKCGPLDQCPKGAKNHIPVIGLLVLGILTPVFVALHFILRALERRRYRQYARDLHSTSKDRRGALVLAPLPSRMDITFSDIKVVIRKASAGSRLSKLMQQIRQTDQAVTAGKTIMNNVSGAFRANRVTAIMGGSGAGKSTLINAVMGKIKRAGGQVCINGVEAEPSRYRNITGYTPQEDVMLTMLTVGEILTHSARLRLPREWTNAQINQHIDAVISILGLAEVRNSRIGDEVKRGVSGGQRKRVNIAMELVANPSLLVLDEPTTGLDATSAWEVVKCLKAIANAGRTVVAVIHQPRFEVFALFDDLLMLSKGGFTAYNGPTSEIAGYFGSIGFPVPATGNPADFYLDVLAGKIPRQGDPAFHPTHMAELWKQNGGMLERLSANLADSAQHQLEIASTDAALDQVDTLVVEMHRNASAAGLSVVPSDATPSATTTSTTTTTSTPSSNALVPAPTQNHASQATSQKSMPEKRVSPSALTQFWVFFGRALLQRFRTPAGTILFVGIHILSAAALGAGFMQGTRLYLPPLPDFVSEFCPPAIQHYCRAFPIFNLGLFSSSFFLSVALGSSSIIIAVFNFGDERAVCWREASWGTNRAAYTVAKYLAELPWMFAASFAFASVLSPMLRPITSFGDLLVIIFMTQFAAFGLGYIISIIVSRESSMVVGTVAVFAFSVCSGLSPRLAQIRDSYSVARIIWDVSFPRYAAEALYISEAKAYTDEESIFRAPVLRSLDFLGYRVDNVPFDLGMLCVLGVGFRLIAYLLLVFWNRRKQQ</sequence>
<keyword evidence="3 9" id="KW-0812">Transmembrane</keyword>
<feature type="transmembrane region" description="Helical" evidence="9">
    <location>
        <begin position="920"/>
        <end position="942"/>
    </location>
</feature>
<evidence type="ECO:0000256" key="1">
    <source>
        <dbReference type="ARBA" id="ARBA00004141"/>
    </source>
</evidence>
<reference evidence="12" key="1">
    <citation type="submission" date="2011-02" db="EMBL/GenBank/DDBJ databases">
        <title>The Genome Sequence of Capsaspora owczarzaki ATCC 30864.</title>
        <authorList>
            <person name="Russ C."/>
            <person name="Cuomo C."/>
            <person name="Burger G."/>
            <person name="Gray M.W."/>
            <person name="Holland P.W.H."/>
            <person name="King N."/>
            <person name="Lang F.B.F."/>
            <person name="Roger A.J."/>
            <person name="Ruiz-Trillo I."/>
            <person name="Young S.K."/>
            <person name="Zeng Q."/>
            <person name="Gargeya S."/>
            <person name="Alvarado L."/>
            <person name="Berlin A."/>
            <person name="Chapman S.B."/>
            <person name="Chen Z."/>
            <person name="Freedman E."/>
            <person name="Gellesch M."/>
            <person name="Goldberg J."/>
            <person name="Griggs A."/>
            <person name="Gujja S."/>
            <person name="Heilman E."/>
            <person name="Heiman D."/>
            <person name="Howarth C."/>
            <person name="Mehta T."/>
            <person name="Neiman D."/>
            <person name="Pearson M."/>
            <person name="Roberts A."/>
            <person name="Saif S."/>
            <person name="Shea T."/>
            <person name="Shenoy N."/>
            <person name="Sisk P."/>
            <person name="Stolte C."/>
            <person name="Sykes S."/>
            <person name="White J."/>
            <person name="Yandava C."/>
            <person name="Haas B."/>
            <person name="Nusbaum C."/>
            <person name="Birren B."/>
        </authorList>
    </citation>
    <scope>NUCLEOTIDE SEQUENCE</scope>
    <source>
        <strain evidence="12">ATCC 30864</strain>
    </source>
</reference>
<organism evidence="11 12">
    <name type="scientific">Capsaspora owczarzaki (strain ATCC 30864)</name>
    <dbReference type="NCBI Taxonomy" id="595528"/>
    <lineage>
        <taxon>Eukaryota</taxon>
        <taxon>Filasterea</taxon>
        <taxon>Capsaspora</taxon>
    </lineage>
</organism>
<feature type="transmembrane region" description="Helical" evidence="9">
    <location>
        <begin position="818"/>
        <end position="839"/>
    </location>
</feature>
<feature type="compositionally biased region" description="Low complexity" evidence="8">
    <location>
        <begin position="750"/>
        <end position="768"/>
    </location>
</feature>
<dbReference type="GO" id="GO:0140359">
    <property type="term" value="F:ABC-type transporter activity"/>
    <property type="evidence" value="ECO:0007669"/>
    <property type="project" value="InterPro"/>
</dbReference>
<protein>
    <submittedName>
        <fullName evidence="11">ABC transporter CER5</fullName>
    </submittedName>
</protein>
<keyword evidence="6 9" id="KW-1133">Transmembrane helix</keyword>
<evidence type="ECO:0000259" key="10">
    <source>
        <dbReference type="PROSITE" id="PS50893"/>
    </source>
</evidence>
<dbReference type="InterPro" id="IPR003439">
    <property type="entry name" value="ABC_transporter-like_ATP-bd"/>
</dbReference>
<accession>A0A0D2UI75</accession>
<dbReference type="GO" id="GO:0005524">
    <property type="term" value="F:ATP binding"/>
    <property type="evidence" value="ECO:0007669"/>
    <property type="project" value="UniProtKB-KW"/>
</dbReference>
<dbReference type="SUPFAM" id="SSF52540">
    <property type="entry name" value="P-loop containing nucleoside triphosphate hydrolases"/>
    <property type="match status" value="1"/>
</dbReference>
<evidence type="ECO:0000256" key="8">
    <source>
        <dbReference type="SAM" id="MobiDB-lite"/>
    </source>
</evidence>
<gene>
    <name evidence="11" type="ORF">CAOG_005403</name>
</gene>
<dbReference type="PROSITE" id="PS00211">
    <property type="entry name" value="ABC_TRANSPORTER_1"/>
    <property type="match status" value="1"/>
</dbReference>
<evidence type="ECO:0000256" key="6">
    <source>
        <dbReference type="ARBA" id="ARBA00022989"/>
    </source>
</evidence>
<keyword evidence="4" id="KW-0547">Nucleotide-binding</keyword>
<dbReference type="eggNOG" id="KOG0061">
    <property type="taxonomic scope" value="Eukaryota"/>
</dbReference>
<dbReference type="Pfam" id="PF00005">
    <property type="entry name" value="ABC_tran"/>
    <property type="match status" value="1"/>
</dbReference>
<dbReference type="GO" id="GO:0016887">
    <property type="term" value="F:ATP hydrolysis activity"/>
    <property type="evidence" value="ECO:0007669"/>
    <property type="project" value="InterPro"/>
</dbReference>
<dbReference type="InterPro" id="IPR043926">
    <property type="entry name" value="ABCG_dom"/>
</dbReference>
<dbReference type="AlphaFoldDB" id="A0A0D2UI75"/>
<evidence type="ECO:0000313" key="12">
    <source>
        <dbReference type="Proteomes" id="UP000008743"/>
    </source>
</evidence>
<feature type="transmembrane region" description="Helical" evidence="9">
    <location>
        <begin position="954"/>
        <end position="976"/>
    </location>
</feature>
<dbReference type="FunFam" id="3.40.50.300:FF:000367">
    <property type="entry name" value="ABC transporter G family member 24"/>
    <property type="match status" value="1"/>
</dbReference>
<dbReference type="InterPro" id="IPR017871">
    <property type="entry name" value="ABC_transporter-like_CS"/>
</dbReference>
<dbReference type="InterPro" id="IPR050352">
    <property type="entry name" value="ABCG_transporters"/>
</dbReference>
<dbReference type="CDD" id="cd03213">
    <property type="entry name" value="ABCG_EPDR"/>
    <property type="match status" value="1"/>
</dbReference>
<keyword evidence="12" id="KW-1185">Reference proteome</keyword>
<name>A0A0D2UI75_CAPO3</name>
<dbReference type="SMART" id="SM00382">
    <property type="entry name" value="AAA"/>
    <property type="match status" value="1"/>
</dbReference>
<dbReference type="STRING" id="595528.A0A0D2UI75"/>
<evidence type="ECO:0000256" key="7">
    <source>
        <dbReference type="ARBA" id="ARBA00023136"/>
    </source>
</evidence>
<dbReference type="PhylomeDB" id="A0A0D2UI75"/>
<feature type="transmembrane region" description="Helical" evidence="9">
    <location>
        <begin position="339"/>
        <end position="361"/>
    </location>
</feature>
<feature type="transmembrane region" description="Helical" evidence="9">
    <location>
        <begin position="1065"/>
        <end position="1086"/>
    </location>
</feature>
<evidence type="ECO:0000256" key="5">
    <source>
        <dbReference type="ARBA" id="ARBA00022840"/>
    </source>
</evidence>
<dbReference type="Pfam" id="PF19055">
    <property type="entry name" value="ABC2_membrane_7"/>
    <property type="match status" value="2"/>
</dbReference>
<keyword evidence="2" id="KW-0813">Transport</keyword>
<evidence type="ECO:0000256" key="3">
    <source>
        <dbReference type="ARBA" id="ARBA00022692"/>
    </source>
</evidence>
<dbReference type="OrthoDB" id="66620at2759"/>
<feature type="domain" description="ABC transporter" evidence="10">
    <location>
        <begin position="414"/>
        <end position="659"/>
    </location>
</feature>
<proteinExistence type="predicted"/>
<feature type="transmembrane region" description="Helical" evidence="9">
    <location>
        <begin position="880"/>
        <end position="899"/>
    </location>
</feature>
<dbReference type="InterPro" id="IPR003593">
    <property type="entry name" value="AAA+_ATPase"/>
</dbReference>
<dbReference type="Gene3D" id="3.40.50.300">
    <property type="entry name" value="P-loop containing nucleotide triphosphate hydrolases"/>
    <property type="match status" value="1"/>
</dbReference>
<evidence type="ECO:0000256" key="4">
    <source>
        <dbReference type="ARBA" id="ARBA00022741"/>
    </source>
</evidence>
<feature type="compositionally biased region" description="Polar residues" evidence="8">
    <location>
        <begin position="775"/>
        <end position="788"/>
    </location>
</feature>
<dbReference type="PANTHER" id="PTHR48041">
    <property type="entry name" value="ABC TRANSPORTER G FAMILY MEMBER 28"/>
    <property type="match status" value="1"/>
</dbReference>
<dbReference type="EMBL" id="KE346368">
    <property type="protein sequence ID" value="KJE94831.1"/>
    <property type="molecule type" value="Genomic_DNA"/>
</dbReference>
<dbReference type="PROSITE" id="PS50893">
    <property type="entry name" value="ABC_TRANSPORTER_2"/>
    <property type="match status" value="1"/>
</dbReference>
<dbReference type="GO" id="GO:0016020">
    <property type="term" value="C:membrane"/>
    <property type="evidence" value="ECO:0007669"/>
    <property type="project" value="UniProtKB-SubCell"/>
</dbReference>
<dbReference type="InParanoid" id="A0A0D2UI75"/>
<evidence type="ECO:0000256" key="2">
    <source>
        <dbReference type="ARBA" id="ARBA00022448"/>
    </source>
</evidence>
<keyword evidence="7 9" id="KW-0472">Membrane</keyword>
<dbReference type="Proteomes" id="UP000008743">
    <property type="component" value="Unassembled WGS sequence"/>
</dbReference>
<evidence type="ECO:0000313" key="11">
    <source>
        <dbReference type="EMBL" id="KJE94831.1"/>
    </source>
</evidence>
<dbReference type="InterPro" id="IPR027417">
    <property type="entry name" value="P-loop_NTPase"/>
</dbReference>
<dbReference type="PANTHER" id="PTHR48041:SF91">
    <property type="entry name" value="ABC TRANSPORTER G FAMILY MEMBER 28"/>
    <property type="match status" value="1"/>
</dbReference>
<feature type="transmembrane region" description="Helical" evidence="9">
    <location>
        <begin position="983"/>
        <end position="1003"/>
    </location>
</feature>
<feature type="region of interest" description="Disordered" evidence="8">
    <location>
        <begin position="743"/>
        <end position="792"/>
    </location>
</feature>